<dbReference type="PROSITE" id="PS00893">
    <property type="entry name" value="NUDIX_BOX"/>
    <property type="match status" value="1"/>
</dbReference>
<dbReference type="SUPFAM" id="SSF55811">
    <property type="entry name" value="Nudix"/>
    <property type="match status" value="1"/>
</dbReference>
<dbReference type="GO" id="GO:0006167">
    <property type="term" value="P:AMP biosynthetic process"/>
    <property type="evidence" value="ECO:0007669"/>
    <property type="project" value="TreeGrafter"/>
</dbReference>
<name>A0AAW0GR13_9APHY</name>
<evidence type="ECO:0000313" key="5">
    <source>
        <dbReference type="EMBL" id="KAK7695062.1"/>
    </source>
</evidence>
<dbReference type="GO" id="GO:0006754">
    <property type="term" value="P:ATP biosynthetic process"/>
    <property type="evidence" value="ECO:0007669"/>
    <property type="project" value="TreeGrafter"/>
</dbReference>
<feature type="domain" description="Nudix hydrolase" evidence="4">
    <location>
        <begin position="80"/>
        <end position="237"/>
    </location>
</feature>
<evidence type="ECO:0000256" key="3">
    <source>
        <dbReference type="SAM" id="MobiDB-lite"/>
    </source>
</evidence>
<evidence type="ECO:0000313" key="6">
    <source>
        <dbReference type="Proteomes" id="UP001385951"/>
    </source>
</evidence>
<organism evidence="5 6">
    <name type="scientific">Cerrena zonata</name>
    <dbReference type="NCBI Taxonomy" id="2478898"/>
    <lineage>
        <taxon>Eukaryota</taxon>
        <taxon>Fungi</taxon>
        <taxon>Dikarya</taxon>
        <taxon>Basidiomycota</taxon>
        <taxon>Agaricomycotina</taxon>
        <taxon>Agaricomycetes</taxon>
        <taxon>Polyporales</taxon>
        <taxon>Cerrenaceae</taxon>
        <taxon>Cerrena</taxon>
    </lineage>
</organism>
<dbReference type="InterPro" id="IPR051325">
    <property type="entry name" value="Nudix_hydrolase_domain"/>
</dbReference>
<evidence type="ECO:0000259" key="4">
    <source>
        <dbReference type="PROSITE" id="PS51462"/>
    </source>
</evidence>
<keyword evidence="1 2" id="KW-0378">Hydrolase</keyword>
<feature type="region of interest" description="Disordered" evidence="3">
    <location>
        <begin position="256"/>
        <end position="275"/>
    </location>
</feature>
<dbReference type="PROSITE" id="PS51462">
    <property type="entry name" value="NUDIX"/>
    <property type="match status" value="1"/>
</dbReference>
<sequence>MSYYRNSNSDLEAQGSSSRTTSRRGTSNAQRQSSSRPASSAFPSGLNRFFSRSTRVENPPIHFSEYSSPSIPDSHYFCGDFMLGAGMVLIQPSTNKVVLLYDTSQKYWFLPKGRKDIGESLEQAALREAYEESGYRAEFMPLYSPTNQPPSPDSPHPIFNTEPIFMTTMAWEPSRRRTGGEYFVFWYVGEISHDAIPEANTGMPDEQHYTTHLVDWNEAFEHLADNPKLSKIVLVAQKLFYNTCQAHIQLEEQARTRRRSRIRVPESEDVPRVSD</sequence>
<dbReference type="InterPro" id="IPR000086">
    <property type="entry name" value="NUDIX_hydrolase_dom"/>
</dbReference>
<dbReference type="InterPro" id="IPR020084">
    <property type="entry name" value="NUDIX_hydrolase_CS"/>
</dbReference>
<dbReference type="PRINTS" id="PR00502">
    <property type="entry name" value="NUDIXFAMILY"/>
</dbReference>
<evidence type="ECO:0000256" key="1">
    <source>
        <dbReference type="ARBA" id="ARBA00022801"/>
    </source>
</evidence>
<accession>A0AAW0GR13</accession>
<dbReference type="Pfam" id="PF00293">
    <property type="entry name" value="NUDIX"/>
    <property type="match status" value="1"/>
</dbReference>
<reference evidence="5 6" key="1">
    <citation type="submission" date="2022-09" db="EMBL/GenBank/DDBJ databases">
        <authorList>
            <person name="Palmer J.M."/>
        </authorList>
    </citation>
    <scope>NUCLEOTIDE SEQUENCE [LARGE SCALE GENOMIC DNA]</scope>
    <source>
        <strain evidence="5 6">DSM 7382</strain>
    </source>
</reference>
<feature type="region of interest" description="Disordered" evidence="3">
    <location>
        <begin position="1"/>
        <end position="46"/>
    </location>
</feature>
<evidence type="ECO:0000256" key="2">
    <source>
        <dbReference type="RuleBase" id="RU003476"/>
    </source>
</evidence>
<dbReference type="EMBL" id="JASBNA010000002">
    <property type="protein sequence ID" value="KAK7695062.1"/>
    <property type="molecule type" value="Genomic_DNA"/>
</dbReference>
<dbReference type="Gene3D" id="3.90.79.10">
    <property type="entry name" value="Nucleoside Triphosphate Pyrophosphohydrolase"/>
    <property type="match status" value="1"/>
</dbReference>
<dbReference type="InterPro" id="IPR020476">
    <property type="entry name" value="Nudix_hydrolase"/>
</dbReference>
<gene>
    <name evidence="5" type="ORF">QCA50_002251</name>
</gene>
<dbReference type="InterPro" id="IPR015797">
    <property type="entry name" value="NUDIX_hydrolase-like_dom_sf"/>
</dbReference>
<dbReference type="PANTHER" id="PTHR21340:SF0">
    <property type="entry name" value="BIS(5'-NUCLEOSYL)-TETRAPHOSPHATASE [ASYMMETRICAL]"/>
    <property type="match status" value="1"/>
</dbReference>
<feature type="compositionally biased region" description="Basic and acidic residues" evidence="3">
    <location>
        <begin position="263"/>
        <end position="275"/>
    </location>
</feature>
<dbReference type="CDD" id="cd02883">
    <property type="entry name" value="NUDIX_Hydrolase"/>
    <property type="match status" value="1"/>
</dbReference>
<dbReference type="AlphaFoldDB" id="A0AAW0GR13"/>
<proteinExistence type="inferred from homology"/>
<comment type="similarity">
    <text evidence="2">Belongs to the Nudix hydrolase family.</text>
</comment>
<comment type="caution">
    <text evidence="5">The sequence shown here is derived from an EMBL/GenBank/DDBJ whole genome shotgun (WGS) entry which is preliminary data.</text>
</comment>
<feature type="compositionally biased region" description="Low complexity" evidence="3">
    <location>
        <begin position="15"/>
        <end position="44"/>
    </location>
</feature>
<feature type="compositionally biased region" description="Polar residues" evidence="3">
    <location>
        <begin position="1"/>
        <end position="11"/>
    </location>
</feature>
<keyword evidence="6" id="KW-1185">Reference proteome</keyword>
<dbReference type="GO" id="GO:0004081">
    <property type="term" value="F:bis(5'-nucleosyl)-tetraphosphatase (asymmetrical) activity"/>
    <property type="evidence" value="ECO:0007669"/>
    <property type="project" value="TreeGrafter"/>
</dbReference>
<dbReference type="PANTHER" id="PTHR21340">
    <property type="entry name" value="DIADENOSINE 5,5-P1,P4-TETRAPHOSPHATE PYROPHOSPHOHYDROLASE MUTT"/>
    <property type="match status" value="1"/>
</dbReference>
<protein>
    <recommendedName>
        <fullName evidence="4">Nudix hydrolase domain-containing protein</fullName>
    </recommendedName>
</protein>
<dbReference type="Proteomes" id="UP001385951">
    <property type="component" value="Unassembled WGS sequence"/>
</dbReference>